<gene>
    <name evidence="2" type="ORF">COU88_04520</name>
</gene>
<evidence type="ECO:0008006" key="4">
    <source>
        <dbReference type="Google" id="ProtNLM"/>
    </source>
</evidence>
<dbReference type="Pfam" id="PF09527">
    <property type="entry name" value="ATPase_gene1"/>
    <property type="match status" value="1"/>
</dbReference>
<comment type="caution">
    <text evidence="2">The sequence shown here is derived from an EMBL/GenBank/DDBJ whole genome shotgun (WGS) entry which is preliminary data.</text>
</comment>
<accession>A0A2M8KRH5</accession>
<evidence type="ECO:0000256" key="1">
    <source>
        <dbReference type="SAM" id="Phobius"/>
    </source>
</evidence>
<keyword evidence="1" id="KW-1133">Transmembrane helix</keyword>
<keyword evidence="1" id="KW-0812">Transmembrane</keyword>
<feature type="transmembrane region" description="Helical" evidence="1">
    <location>
        <begin position="59"/>
        <end position="77"/>
    </location>
</feature>
<keyword evidence="1" id="KW-0472">Membrane</keyword>
<dbReference type="InterPro" id="IPR032820">
    <property type="entry name" value="ATPase_put"/>
</dbReference>
<name>A0A2M8KRH5_9BACT</name>
<dbReference type="EMBL" id="PFED01000185">
    <property type="protein sequence ID" value="PJE62528.1"/>
    <property type="molecule type" value="Genomic_DNA"/>
</dbReference>
<sequence length="87" mass="9991">MKYITELNKNPKDEEQKQAFFHALIGSSVGFEVLAPIVICLTLGLIFDNVFHIKPVLTVLFLFLGAFGSFYTIYKIIERERNASRKH</sequence>
<evidence type="ECO:0000313" key="2">
    <source>
        <dbReference type="EMBL" id="PJE62528.1"/>
    </source>
</evidence>
<proteinExistence type="predicted"/>
<protein>
    <recommendedName>
        <fullName evidence="4">AtpZ/AtpI family protein</fullName>
    </recommendedName>
</protein>
<evidence type="ECO:0000313" key="3">
    <source>
        <dbReference type="Proteomes" id="UP000229554"/>
    </source>
</evidence>
<dbReference type="AlphaFoldDB" id="A0A2M8KRH5"/>
<feature type="transmembrane region" description="Helical" evidence="1">
    <location>
        <begin position="20"/>
        <end position="47"/>
    </location>
</feature>
<organism evidence="2 3">
    <name type="scientific">Candidatus Roizmanbacteria bacterium CG10_big_fil_rev_8_21_14_0_10_39_6</name>
    <dbReference type="NCBI Taxonomy" id="1974853"/>
    <lineage>
        <taxon>Bacteria</taxon>
        <taxon>Candidatus Roizmaniibacteriota</taxon>
    </lineage>
</organism>
<dbReference type="Proteomes" id="UP000229554">
    <property type="component" value="Unassembled WGS sequence"/>
</dbReference>
<reference evidence="3" key="1">
    <citation type="submission" date="2017-09" db="EMBL/GenBank/DDBJ databases">
        <title>Depth-based differentiation of microbial function through sediment-hosted aquifers and enrichment of novel symbionts in the deep terrestrial subsurface.</title>
        <authorList>
            <person name="Probst A.J."/>
            <person name="Ladd B."/>
            <person name="Jarett J.K."/>
            <person name="Geller-Mcgrath D.E."/>
            <person name="Sieber C.M.K."/>
            <person name="Emerson J.B."/>
            <person name="Anantharaman K."/>
            <person name="Thomas B.C."/>
            <person name="Malmstrom R."/>
            <person name="Stieglmeier M."/>
            <person name="Klingl A."/>
            <person name="Woyke T."/>
            <person name="Ryan C.M."/>
            <person name="Banfield J.F."/>
        </authorList>
    </citation>
    <scope>NUCLEOTIDE SEQUENCE [LARGE SCALE GENOMIC DNA]</scope>
</reference>